<proteinExistence type="predicted"/>
<keyword evidence="1" id="KW-0472">Membrane</keyword>
<accession>A0A2Z7CYQ9</accession>
<feature type="transmembrane region" description="Helical" evidence="1">
    <location>
        <begin position="407"/>
        <end position="425"/>
    </location>
</feature>
<reference evidence="2 3" key="1">
    <citation type="journal article" date="2015" name="Proc. Natl. Acad. Sci. U.S.A.">
        <title>The resurrection genome of Boea hygrometrica: A blueprint for survival of dehydration.</title>
        <authorList>
            <person name="Xiao L."/>
            <person name="Yang G."/>
            <person name="Zhang L."/>
            <person name="Yang X."/>
            <person name="Zhao S."/>
            <person name="Ji Z."/>
            <person name="Zhou Q."/>
            <person name="Hu M."/>
            <person name="Wang Y."/>
            <person name="Chen M."/>
            <person name="Xu Y."/>
            <person name="Jin H."/>
            <person name="Xiao X."/>
            <person name="Hu G."/>
            <person name="Bao F."/>
            <person name="Hu Y."/>
            <person name="Wan P."/>
            <person name="Li L."/>
            <person name="Deng X."/>
            <person name="Kuang T."/>
            <person name="Xiang C."/>
            <person name="Zhu J.K."/>
            <person name="Oliver M.J."/>
            <person name="He Y."/>
        </authorList>
    </citation>
    <scope>NUCLEOTIDE SEQUENCE [LARGE SCALE GENOMIC DNA]</scope>
    <source>
        <strain evidence="3">cv. XS01</strain>
    </source>
</reference>
<dbReference type="EMBL" id="KQ991082">
    <property type="protein sequence ID" value="KZV52394.1"/>
    <property type="molecule type" value="Genomic_DNA"/>
</dbReference>
<dbReference type="Proteomes" id="UP000250235">
    <property type="component" value="Unassembled WGS sequence"/>
</dbReference>
<feature type="transmembrane region" description="Helical" evidence="1">
    <location>
        <begin position="202"/>
        <end position="224"/>
    </location>
</feature>
<feature type="transmembrane region" description="Helical" evidence="1">
    <location>
        <begin position="161"/>
        <end position="181"/>
    </location>
</feature>
<feature type="transmembrane region" description="Helical" evidence="1">
    <location>
        <begin position="431"/>
        <end position="450"/>
    </location>
</feature>
<keyword evidence="1" id="KW-1133">Transmembrane helix</keyword>
<gene>
    <name evidence="2" type="ORF">F511_33535</name>
</gene>
<feature type="transmembrane region" description="Helical" evidence="1">
    <location>
        <begin position="285"/>
        <end position="308"/>
    </location>
</feature>
<evidence type="ECO:0000313" key="2">
    <source>
        <dbReference type="EMBL" id="KZV52394.1"/>
    </source>
</evidence>
<evidence type="ECO:0000313" key="3">
    <source>
        <dbReference type="Proteomes" id="UP000250235"/>
    </source>
</evidence>
<keyword evidence="1" id="KW-0812">Transmembrane</keyword>
<feature type="transmembrane region" description="Helical" evidence="1">
    <location>
        <begin position="244"/>
        <end position="264"/>
    </location>
</feature>
<protein>
    <submittedName>
        <fullName evidence="2">Uncharacterized protein</fullName>
    </submittedName>
</protein>
<keyword evidence="3" id="KW-1185">Reference proteome</keyword>
<feature type="transmembrane region" description="Helical" evidence="1">
    <location>
        <begin position="137"/>
        <end position="155"/>
    </location>
</feature>
<dbReference type="AlphaFoldDB" id="A0A2Z7CYQ9"/>
<sequence length="493" mass="54943">MRESCKEICCDLFMKVRSRISYVSPSSAIEKDPLEDFDAATLATTHSYDQQPQVLLATTTAHQSASCVCLTSLLSRLTLVWMHCSCLLVSLERSTCWFLAQNHLLNLTKAKRCRINLCKRHRFAFAFFKHQLLRSSCFLYLLIVMTSLLMSSSLIPDPALLFTTADLYALALLLVFLHLMNMMSSPMTSSSMVHLDVPAGSLLMFQLVHLPLLALAAALQLLSLSADCDDITADVIIADSRSCLLFTTADLYALALLLVFLHLLNMMSSPMTSSSMVHLDVPSGSLLMFQLFHLPLLALAAAGCPVVGRENLATGFLNDWLDQTMSYQLIQTTSFAMHPRLVDYITVALVWMHCSCLLVSLERSTCWFLAQNHLLNLTKAKRCRINLCKRHRFAITNFKHQLLRSSCFLYLLIVMTSLLMSSSLIPDHALLFTTADLYALALLLVFLHLLNMMSSPMTSSSMVHLDVPAGSLLMFQLVHLPLLALAAGSYRSS</sequence>
<name>A0A2Z7CYQ9_9LAMI</name>
<evidence type="ECO:0000256" key="1">
    <source>
        <dbReference type="SAM" id="Phobius"/>
    </source>
</evidence>
<organism evidence="2 3">
    <name type="scientific">Dorcoceras hygrometricum</name>
    <dbReference type="NCBI Taxonomy" id="472368"/>
    <lineage>
        <taxon>Eukaryota</taxon>
        <taxon>Viridiplantae</taxon>
        <taxon>Streptophyta</taxon>
        <taxon>Embryophyta</taxon>
        <taxon>Tracheophyta</taxon>
        <taxon>Spermatophyta</taxon>
        <taxon>Magnoliopsida</taxon>
        <taxon>eudicotyledons</taxon>
        <taxon>Gunneridae</taxon>
        <taxon>Pentapetalae</taxon>
        <taxon>asterids</taxon>
        <taxon>lamiids</taxon>
        <taxon>Lamiales</taxon>
        <taxon>Gesneriaceae</taxon>
        <taxon>Didymocarpoideae</taxon>
        <taxon>Trichosporeae</taxon>
        <taxon>Loxocarpinae</taxon>
        <taxon>Dorcoceras</taxon>
    </lineage>
</organism>